<evidence type="ECO:0000313" key="3">
    <source>
        <dbReference type="Proteomes" id="UP000187455"/>
    </source>
</evidence>
<feature type="compositionally biased region" description="Basic and acidic residues" evidence="1">
    <location>
        <begin position="295"/>
        <end position="313"/>
    </location>
</feature>
<feature type="region of interest" description="Disordered" evidence="1">
    <location>
        <begin position="275"/>
        <end position="313"/>
    </location>
</feature>
<reference evidence="2 3" key="1">
    <citation type="journal article" date="2016" name="Mol. Biol. Evol.">
        <title>Genome-Wide Survey of Gut Fungi (Harpellales) Reveals the First Horizontally Transferred Ubiquitin Gene from a Mosquito Host.</title>
        <authorList>
            <person name="Wang Y."/>
            <person name="White M.M."/>
            <person name="Kvist S."/>
            <person name="Moncalvo J.M."/>
        </authorList>
    </citation>
    <scope>NUCLEOTIDE SEQUENCE [LARGE SCALE GENOMIC DNA]</scope>
    <source>
        <strain evidence="2 3">ALG-7-W6</strain>
    </source>
</reference>
<feature type="compositionally biased region" description="Polar residues" evidence="1">
    <location>
        <begin position="283"/>
        <end position="294"/>
    </location>
</feature>
<gene>
    <name evidence="2" type="ORF">AYI68_g6133</name>
</gene>
<dbReference type="EMBL" id="LSSL01004097">
    <property type="protein sequence ID" value="OLY79788.1"/>
    <property type="molecule type" value="Genomic_DNA"/>
</dbReference>
<dbReference type="Proteomes" id="UP000187455">
    <property type="component" value="Unassembled WGS sequence"/>
</dbReference>
<evidence type="ECO:0000256" key="1">
    <source>
        <dbReference type="SAM" id="MobiDB-lite"/>
    </source>
</evidence>
<comment type="caution">
    <text evidence="2">The sequence shown here is derived from an EMBL/GenBank/DDBJ whole genome shotgun (WGS) entry which is preliminary data.</text>
</comment>
<keyword evidence="3" id="KW-1185">Reference proteome</keyword>
<name>A0A1R0GSH0_9FUNG</name>
<sequence>MSQDGNIVKNTKTSLRWAQEILLRFTQMEAQPQAIDIVIDDNHIDNYVFYRDPAKDIRIYPKISSPIPSISKGFFKNEGMFYEPPIFNEIGLSTEAKKDEASFMTFNTKFLALQGQSTTLCTYNPEAPAIDNAQNIGSTHGRPFNQRGRGQRHQKIFAKNNQVQLRVPVVPVQGTFFWALPKSISVHGFTTPSFKIVKTTGDHYKLLLRRFVNLGFHEGEVVKEHQTDSKAVEEASIPDSTEEVGIGTHKNFYTPFYENKIALREFRDSKKQVQVPQKRIEALNSQGSLSSGKTYDQKAYRAKKLDSDEHREL</sequence>
<protein>
    <submittedName>
        <fullName evidence="2">Uncharacterized protein</fullName>
    </submittedName>
</protein>
<evidence type="ECO:0000313" key="2">
    <source>
        <dbReference type="EMBL" id="OLY79788.1"/>
    </source>
</evidence>
<organism evidence="2 3">
    <name type="scientific">Smittium mucronatum</name>
    <dbReference type="NCBI Taxonomy" id="133383"/>
    <lineage>
        <taxon>Eukaryota</taxon>
        <taxon>Fungi</taxon>
        <taxon>Fungi incertae sedis</taxon>
        <taxon>Zoopagomycota</taxon>
        <taxon>Kickxellomycotina</taxon>
        <taxon>Harpellomycetes</taxon>
        <taxon>Harpellales</taxon>
        <taxon>Legeriomycetaceae</taxon>
        <taxon>Smittium</taxon>
    </lineage>
</organism>
<accession>A0A1R0GSH0</accession>
<dbReference type="AlphaFoldDB" id="A0A1R0GSH0"/>
<proteinExistence type="predicted"/>